<protein>
    <submittedName>
        <fullName evidence="1">Uncharacterized protein</fullName>
    </submittedName>
</protein>
<evidence type="ECO:0000313" key="1">
    <source>
        <dbReference type="EMBL" id="AOS65486.1"/>
    </source>
</evidence>
<dbReference type="KEGG" id="ahm:TL08_23530"/>
<dbReference type="Proteomes" id="UP000095210">
    <property type="component" value="Chromosome"/>
</dbReference>
<gene>
    <name evidence="1" type="ORF">TL08_23530</name>
</gene>
<sequence>MPAGVFEYSAWMLYARWRAASIASGWAFPADWARTPARAVCRALVVGTDPTRQLTALGAVRARDGVDLAATLRDIVALYSVLPGAEPAPASPQCPPASNPAESTSWFGGADLDGLGPAPAELASLGAPAAAMGAVALGWADASVGSLLEQQVCDALTGLATEGYLRRRIDELYREAAVTGRAVAEDFALVVVAVNLRRVRRWPRSLAMVVVGDALGRAFEGGQTRALAAPTVALVLAKADRRLPLRLVTARWLVERGLHVSVPDRETGPVRVWREPLPARCEEVPELLRRLAGQPGQAG</sequence>
<name>A0AAC9HUR1_9PSEU</name>
<reference evidence="2" key="1">
    <citation type="submission" date="2016-03" db="EMBL/GenBank/DDBJ databases">
        <title>Complete genome sequence of the type strain Actinoalloteichus hymeniacidonis DSM 45092.</title>
        <authorList>
            <person name="Schaffert L."/>
            <person name="Albersmeier A."/>
            <person name="Winkler A."/>
            <person name="Kalinowski J."/>
            <person name="Zotchev S."/>
            <person name="Ruckert C."/>
        </authorList>
    </citation>
    <scope>NUCLEOTIDE SEQUENCE [LARGE SCALE GENOMIC DNA]</scope>
    <source>
        <strain evidence="2">HPA177(T) (DSM 45092(T))</strain>
    </source>
</reference>
<dbReference type="AlphaFoldDB" id="A0AAC9HUR1"/>
<accession>A0AAC9HUR1</accession>
<dbReference type="EMBL" id="CP014859">
    <property type="protein sequence ID" value="AOS65486.1"/>
    <property type="molecule type" value="Genomic_DNA"/>
</dbReference>
<keyword evidence="2" id="KW-1185">Reference proteome</keyword>
<evidence type="ECO:0000313" key="2">
    <source>
        <dbReference type="Proteomes" id="UP000095210"/>
    </source>
</evidence>
<proteinExistence type="predicted"/>
<organism evidence="1 2">
    <name type="scientific">Actinoalloteichus hymeniacidonis</name>
    <dbReference type="NCBI Taxonomy" id="340345"/>
    <lineage>
        <taxon>Bacteria</taxon>
        <taxon>Bacillati</taxon>
        <taxon>Actinomycetota</taxon>
        <taxon>Actinomycetes</taxon>
        <taxon>Pseudonocardiales</taxon>
        <taxon>Pseudonocardiaceae</taxon>
        <taxon>Actinoalloteichus</taxon>
    </lineage>
</organism>